<name>A0ABS1KM06_9BACT</name>
<feature type="transmembrane region" description="Helical" evidence="1">
    <location>
        <begin position="388"/>
        <end position="407"/>
    </location>
</feature>
<keyword evidence="1" id="KW-0812">Transmembrane</keyword>
<feature type="transmembrane region" description="Helical" evidence="1">
    <location>
        <begin position="74"/>
        <end position="92"/>
    </location>
</feature>
<dbReference type="PANTHER" id="PTHR30590">
    <property type="entry name" value="INNER MEMBRANE PROTEIN"/>
    <property type="match status" value="1"/>
</dbReference>
<accession>A0ABS1KM06</accession>
<reference evidence="3 4" key="1">
    <citation type="submission" date="2021-01" db="EMBL/GenBank/DDBJ databases">
        <title>Chryseolinea sp. Jin1 Genome sequencing and assembly.</title>
        <authorList>
            <person name="Kim I."/>
        </authorList>
    </citation>
    <scope>NUCLEOTIDE SEQUENCE [LARGE SCALE GENOMIC DNA]</scope>
    <source>
        <strain evidence="3 4">Jin1</strain>
    </source>
</reference>
<feature type="transmembrane region" description="Helical" evidence="1">
    <location>
        <begin position="350"/>
        <end position="376"/>
    </location>
</feature>
<comment type="caution">
    <text evidence="3">The sequence shown here is derived from an EMBL/GenBank/DDBJ whole genome shotgun (WGS) entry which is preliminary data.</text>
</comment>
<evidence type="ECO:0000256" key="1">
    <source>
        <dbReference type="SAM" id="Phobius"/>
    </source>
</evidence>
<feature type="transmembrane region" description="Helical" evidence="1">
    <location>
        <begin position="278"/>
        <end position="297"/>
    </location>
</feature>
<protein>
    <submittedName>
        <fullName evidence="3">DUF418 domain-containing protein</fullName>
    </submittedName>
</protein>
<feature type="transmembrane region" description="Helical" evidence="1">
    <location>
        <begin position="150"/>
        <end position="166"/>
    </location>
</feature>
<proteinExistence type="predicted"/>
<dbReference type="PANTHER" id="PTHR30590:SF2">
    <property type="entry name" value="INNER MEMBRANE PROTEIN"/>
    <property type="match status" value="1"/>
</dbReference>
<feature type="transmembrane region" description="Helical" evidence="1">
    <location>
        <begin position="247"/>
        <end position="266"/>
    </location>
</feature>
<feature type="transmembrane region" description="Helical" evidence="1">
    <location>
        <begin position="317"/>
        <end position="338"/>
    </location>
</feature>
<evidence type="ECO:0000259" key="2">
    <source>
        <dbReference type="Pfam" id="PF04235"/>
    </source>
</evidence>
<gene>
    <name evidence="3" type="ORF">JI741_04565</name>
</gene>
<dbReference type="InterPro" id="IPR007349">
    <property type="entry name" value="DUF418"/>
</dbReference>
<keyword evidence="4" id="KW-1185">Reference proteome</keyword>
<feature type="domain" description="DUF418" evidence="2">
    <location>
        <begin position="266"/>
        <end position="426"/>
    </location>
</feature>
<dbReference type="Proteomes" id="UP000613030">
    <property type="component" value="Unassembled WGS sequence"/>
</dbReference>
<evidence type="ECO:0000313" key="3">
    <source>
        <dbReference type="EMBL" id="MBL0740476.1"/>
    </source>
</evidence>
<dbReference type="EMBL" id="JAERRB010000001">
    <property type="protein sequence ID" value="MBL0740476.1"/>
    <property type="molecule type" value="Genomic_DNA"/>
</dbReference>
<dbReference type="Pfam" id="PF04235">
    <property type="entry name" value="DUF418"/>
    <property type="match status" value="1"/>
</dbReference>
<organism evidence="3 4">
    <name type="scientific">Chryseolinea lacunae</name>
    <dbReference type="NCBI Taxonomy" id="2801331"/>
    <lineage>
        <taxon>Bacteria</taxon>
        <taxon>Pseudomonadati</taxon>
        <taxon>Bacteroidota</taxon>
        <taxon>Cytophagia</taxon>
        <taxon>Cytophagales</taxon>
        <taxon>Fulvivirgaceae</taxon>
        <taxon>Chryseolinea</taxon>
    </lineage>
</organism>
<sequence length="446" mass="50598">MSTSQVFAPTVGSGRINAMDTIRGVALLGILLMNITSFGLSHAYFDPTVSGGAEGWDLRVWWISSMFFEGTMRGMFSMLFGAGIILFTSRATETVHGVSVTDLYFRRITWLLLFGVLHAYVLLWDGEILYAYALVGMVAFSFRVWKPKHLMIGAVVLLSFLTLLSVKDYLVANYAFQHATAAEQKQKAGQTLTPIETKAIETWQGILAEQKPSAEKIKEDIAGRHGSYFDIVWFKASINQFMETFIMYRYFFFDVLAMMLMGMAFLKNGIFKATRTNAYYLGMVGVGYAVGLTVNYFETAHMLREHFSVMSREVTSITYDLGRLFTTIGHIGVIMLFIKSGVFPLLQRALAAVGQMAFTNYIMQTLICNTVFLGIGFGMYGKLMRHELYYVVFGVWLVQLVVSPLWLRYFHFGPLEWAWRALTYWQRQPFRKGTEDTTVMKPVSVS</sequence>
<evidence type="ECO:0000313" key="4">
    <source>
        <dbReference type="Proteomes" id="UP000613030"/>
    </source>
</evidence>
<feature type="transmembrane region" description="Helical" evidence="1">
    <location>
        <begin position="25"/>
        <end position="45"/>
    </location>
</feature>
<keyword evidence="1" id="KW-0472">Membrane</keyword>
<keyword evidence="1" id="KW-1133">Transmembrane helix</keyword>
<dbReference type="RefSeq" id="WP_202007807.1">
    <property type="nucleotide sequence ID" value="NZ_JAERRB010000001.1"/>
</dbReference>
<dbReference type="InterPro" id="IPR052529">
    <property type="entry name" value="Bact_Transport_Assoc"/>
</dbReference>
<feature type="transmembrane region" description="Helical" evidence="1">
    <location>
        <begin position="129"/>
        <end position="145"/>
    </location>
</feature>
<feature type="transmembrane region" description="Helical" evidence="1">
    <location>
        <begin position="104"/>
        <end position="123"/>
    </location>
</feature>